<accession>A0A7R9D680</accession>
<reference evidence="2" key="1">
    <citation type="submission" date="2020-11" db="EMBL/GenBank/DDBJ databases">
        <authorList>
            <person name="Tran Van P."/>
        </authorList>
    </citation>
    <scope>NUCLEOTIDE SEQUENCE</scope>
</reference>
<feature type="chain" id="PRO_5031520012" description="Single domain-containing protein" evidence="1">
    <location>
        <begin position="45"/>
        <end position="220"/>
    </location>
</feature>
<evidence type="ECO:0008006" key="3">
    <source>
        <dbReference type="Google" id="ProtNLM"/>
    </source>
</evidence>
<proteinExistence type="predicted"/>
<keyword evidence="1" id="KW-0732">Signal</keyword>
<organism evidence="2">
    <name type="scientific">Timema poppense</name>
    <name type="common">Walking stick</name>
    <dbReference type="NCBI Taxonomy" id="170557"/>
    <lineage>
        <taxon>Eukaryota</taxon>
        <taxon>Metazoa</taxon>
        <taxon>Ecdysozoa</taxon>
        <taxon>Arthropoda</taxon>
        <taxon>Hexapoda</taxon>
        <taxon>Insecta</taxon>
        <taxon>Pterygota</taxon>
        <taxon>Neoptera</taxon>
        <taxon>Polyneoptera</taxon>
        <taxon>Phasmatodea</taxon>
        <taxon>Timematodea</taxon>
        <taxon>Timematoidea</taxon>
        <taxon>Timematidae</taxon>
        <taxon>Timema</taxon>
    </lineage>
</organism>
<dbReference type="EMBL" id="OD003910">
    <property type="protein sequence ID" value="CAD7408882.1"/>
    <property type="molecule type" value="Genomic_DNA"/>
</dbReference>
<gene>
    <name evidence="2" type="ORF">TPSB3V08_LOCUS6580</name>
</gene>
<protein>
    <recommendedName>
        <fullName evidence="3">Single domain-containing protein</fullName>
    </recommendedName>
</protein>
<name>A0A7R9D680_TIMPO</name>
<dbReference type="AlphaFoldDB" id="A0A7R9D680"/>
<evidence type="ECO:0000256" key="1">
    <source>
        <dbReference type="SAM" id="SignalP"/>
    </source>
</evidence>
<evidence type="ECO:0000313" key="2">
    <source>
        <dbReference type="EMBL" id="CAD7408882.1"/>
    </source>
</evidence>
<feature type="signal peptide" evidence="1">
    <location>
        <begin position="1"/>
        <end position="44"/>
    </location>
</feature>
<sequence>MQSCARQTYQMRTAAFRPRGLLHQKVVMLRAATLLVFALLEVGAAPKSNAHTSKMWEVEKDFIVEMGAKCMDPFTKDLYQIGKKWHRKGQCSELSCAKIGERPNGSPIVEGKVPGPGLAQAILCQYSEDISTTWRCAHIDQNSCFHDRPHALLVLSLYSGRAQHRPCIRASLYRCGLHRRCLDLTVTPECKEKKNNPSLPYPECCPNLICGKDRDQPNRE</sequence>